<name>A0A7M3E3Z8_RHILE</name>
<feature type="region of interest" description="Disordered" evidence="1">
    <location>
        <begin position="1"/>
        <end position="43"/>
    </location>
</feature>
<gene>
    <name evidence="2" type="ORF">ELH90_19880</name>
</gene>
<dbReference type="Proteomes" id="UP000292974">
    <property type="component" value="Unassembled WGS sequence"/>
</dbReference>
<proteinExistence type="predicted"/>
<organism evidence="2 3">
    <name type="scientific">Rhizobium leguminosarum</name>
    <dbReference type="NCBI Taxonomy" id="384"/>
    <lineage>
        <taxon>Bacteria</taxon>
        <taxon>Pseudomonadati</taxon>
        <taxon>Pseudomonadota</taxon>
        <taxon>Alphaproteobacteria</taxon>
        <taxon>Hyphomicrobiales</taxon>
        <taxon>Rhizobiaceae</taxon>
        <taxon>Rhizobium/Agrobacterium group</taxon>
        <taxon>Rhizobium</taxon>
    </lineage>
</organism>
<feature type="non-terminal residue" evidence="2">
    <location>
        <position position="1"/>
    </location>
</feature>
<evidence type="ECO:0000313" key="2">
    <source>
        <dbReference type="EMBL" id="TAY55575.1"/>
    </source>
</evidence>
<comment type="caution">
    <text evidence="2">The sequence shown here is derived from an EMBL/GenBank/DDBJ whole genome shotgun (WGS) entry which is preliminary data.</text>
</comment>
<protein>
    <submittedName>
        <fullName evidence="2">EamA family transporter</fullName>
    </submittedName>
</protein>
<evidence type="ECO:0000256" key="1">
    <source>
        <dbReference type="SAM" id="MobiDB-lite"/>
    </source>
</evidence>
<feature type="compositionally biased region" description="Polar residues" evidence="1">
    <location>
        <begin position="16"/>
        <end position="32"/>
    </location>
</feature>
<dbReference type="EMBL" id="SIOP01000001">
    <property type="protein sequence ID" value="TAY55575.1"/>
    <property type="molecule type" value="Genomic_DNA"/>
</dbReference>
<accession>A0A7M3E3Z8</accession>
<reference evidence="2 3" key="1">
    <citation type="submission" date="2019-02" db="EMBL/GenBank/DDBJ databases">
        <title>The genomic architecture of introgression among sibling species of bacteria.</title>
        <authorList>
            <person name="Cavassim M.I.A."/>
            <person name="Moeskjaer S."/>
            <person name="Moslemi C."/>
            <person name="Fields B."/>
            <person name="Bachmann A."/>
            <person name="Vilhjalmsson B."/>
            <person name="Schierup M.H."/>
            <person name="Young J.P.W."/>
            <person name="Andersen S.U."/>
        </authorList>
    </citation>
    <scope>NUCLEOTIDE SEQUENCE [LARGE SCALE GENOMIC DNA]</scope>
    <source>
        <strain evidence="2 3">SM135B</strain>
    </source>
</reference>
<evidence type="ECO:0000313" key="3">
    <source>
        <dbReference type="Proteomes" id="UP000292974"/>
    </source>
</evidence>
<sequence>APHPAAATSPRRRGEGTSSNLSVPTHLSQGTSPLPVFTGRGLG</sequence>
<dbReference type="AlphaFoldDB" id="A0A7M3E3Z8"/>